<dbReference type="GO" id="GO:0005737">
    <property type="term" value="C:cytoplasm"/>
    <property type="evidence" value="ECO:0007669"/>
    <property type="project" value="TreeGrafter"/>
</dbReference>
<name>A0A3M9YBH8_9PEZI</name>
<evidence type="ECO:0000259" key="1">
    <source>
        <dbReference type="Pfam" id="PF00781"/>
    </source>
</evidence>
<feature type="domain" description="DAGKc" evidence="1">
    <location>
        <begin position="183"/>
        <end position="257"/>
    </location>
</feature>
<dbReference type="InterPro" id="IPR017438">
    <property type="entry name" value="ATP-NAD_kinase_N"/>
</dbReference>
<dbReference type="PANTHER" id="PTHR12358">
    <property type="entry name" value="SPHINGOSINE KINASE"/>
    <property type="match status" value="1"/>
</dbReference>
<dbReference type="SUPFAM" id="SSF111331">
    <property type="entry name" value="NAD kinase/diacylglycerol kinase-like"/>
    <property type="match status" value="1"/>
</dbReference>
<reference evidence="2 3" key="1">
    <citation type="submission" date="2018-10" db="EMBL/GenBank/DDBJ databases">
        <title>Genome sequence of Verticillium nonalfalfae VnAa140.</title>
        <authorList>
            <person name="Stajich J.E."/>
            <person name="Kasson M.T."/>
        </authorList>
    </citation>
    <scope>NUCLEOTIDE SEQUENCE [LARGE SCALE GENOMIC DNA]</scope>
    <source>
        <strain evidence="2 3">VnAa140</strain>
    </source>
</reference>
<dbReference type="InterPro" id="IPR050187">
    <property type="entry name" value="Lipid_Phosphate_FormReg"/>
</dbReference>
<dbReference type="EMBL" id="RBVV01000042">
    <property type="protein sequence ID" value="RNJ57332.1"/>
    <property type="molecule type" value="Genomic_DNA"/>
</dbReference>
<dbReference type="GO" id="GO:0046512">
    <property type="term" value="P:sphingosine biosynthetic process"/>
    <property type="evidence" value="ECO:0007669"/>
    <property type="project" value="TreeGrafter"/>
</dbReference>
<protein>
    <recommendedName>
        <fullName evidence="1">DAGKc domain-containing protein</fullName>
    </recommendedName>
</protein>
<accession>A0A3M9YBH8</accession>
<organism evidence="2 3">
    <name type="scientific">Verticillium nonalfalfae</name>
    <dbReference type="NCBI Taxonomy" id="1051616"/>
    <lineage>
        <taxon>Eukaryota</taxon>
        <taxon>Fungi</taxon>
        <taxon>Dikarya</taxon>
        <taxon>Ascomycota</taxon>
        <taxon>Pezizomycotina</taxon>
        <taxon>Sordariomycetes</taxon>
        <taxon>Hypocreomycetidae</taxon>
        <taxon>Glomerellales</taxon>
        <taxon>Plectosphaerellaceae</taxon>
        <taxon>Verticillium</taxon>
    </lineage>
</organism>
<keyword evidence="3" id="KW-1185">Reference proteome</keyword>
<dbReference type="Gene3D" id="3.40.50.10330">
    <property type="entry name" value="Probable inorganic polyphosphate/atp-NAD kinase, domain 1"/>
    <property type="match status" value="1"/>
</dbReference>
<dbReference type="RefSeq" id="XP_028495490.1">
    <property type="nucleotide sequence ID" value="XM_028640378.1"/>
</dbReference>
<evidence type="ECO:0000313" key="3">
    <source>
        <dbReference type="Proteomes" id="UP000267145"/>
    </source>
</evidence>
<dbReference type="GO" id="GO:0016020">
    <property type="term" value="C:membrane"/>
    <property type="evidence" value="ECO:0007669"/>
    <property type="project" value="TreeGrafter"/>
</dbReference>
<dbReference type="AlphaFoldDB" id="A0A3M9YBH8"/>
<sequence length="497" mass="52618">MSSPSMPQVHGETRIALDVVVEDGHVVFDANDTRQRIPVEEIIAIFPLRIPVDAAAPRYILVHLHEDASSADTPYRIGSFVADTLPRELLDQHLLSSWPRHLHRDRTIHVVVSTGSGLGMASTFWTLALQPLLRFLLDQVHDVDNDADKVHDSYHLLVTKTAHCVKDFAETRWAARPAAPLATTTTTTTTTTTITAAATAASSPQNETIILLSGDGGIVDLLNGTTSPSPPPGPRPSLVLVPLGTANALFHSLHKPLYALPQSPSPLVLALRTLARGTPAPLPSFLASFPQGATLVSSDPSTSVAPPIATLHGAIVASYGLHAQLVWESDTPAYRAHGAARFGMVAAALLAESHAYLADVDGAPAPAPAPAAGGGGGWGYVLATLVSSLERTFTISPDSAPLGRRLRVVRFGALGGERTMDIMKAAYDGGRHVAMDDVAYEEVEALTVTVREEDARWRKVCVDGTIVEVPVGGSFEVRTVEGALFDVVVDPLIAGSP</sequence>
<dbReference type="Pfam" id="PF00781">
    <property type="entry name" value="DAGK_cat"/>
    <property type="match status" value="1"/>
</dbReference>
<evidence type="ECO:0000313" key="2">
    <source>
        <dbReference type="EMBL" id="RNJ57332.1"/>
    </source>
</evidence>
<comment type="caution">
    <text evidence="2">The sequence shown here is derived from an EMBL/GenBank/DDBJ whole genome shotgun (WGS) entry which is preliminary data.</text>
</comment>
<dbReference type="Proteomes" id="UP000267145">
    <property type="component" value="Unassembled WGS sequence"/>
</dbReference>
<gene>
    <name evidence="2" type="ORF">D7B24_006241</name>
</gene>
<dbReference type="PANTHER" id="PTHR12358:SF108">
    <property type="entry name" value="DAGKC DOMAIN-CONTAINING PROTEIN"/>
    <property type="match status" value="1"/>
</dbReference>
<dbReference type="GeneID" id="39609930"/>
<proteinExistence type="predicted"/>
<dbReference type="InterPro" id="IPR001206">
    <property type="entry name" value="Diacylglycerol_kinase_cat_dom"/>
</dbReference>
<dbReference type="GO" id="GO:0001727">
    <property type="term" value="F:lipid kinase activity"/>
    <property type="evidence" value="ECO:0007669"/>
    <property type="project" value="TreeGrafter"/>
</dbReference>
<dbReference type="InterPro" id="IPR016064">
    <property type="entry name" value="NAD/diacylglycerol_kinase_sf"/>
</dbReference>